<dbReference type="KEGG" id="mthd:A3224_12925"/>
<dbReference type="Pfam" id="PF03649">
    <property type="entry name" value="UPF0014"/>
    <property type="match status" value="1"/>
</dbReference>
<dbReference type="GO" id="GO:0005886">
    <property type="term" value="C:plasma membrane"/>
    <property type="evidence" value="ECO:0007669"/>
    <property type="project" value="TreeGrafter"/>
</dbReference>
<dbReference type="PANTHER" id="PTHR30028:SF0">
    <property type="entry name" value="PROTEIN ALUMINUM SENSITIVE 3"/>
    <property type="match status" value="1"/>
</dbReference>
<name>A0A143HNR6_MICTH</name>
<dbReference type="EMBL" id="CP014864">
    <property type="protein sequence ID" value="AMX03363.1"/>
    <property type="molecule type" value="Genomic_DNA"/>
</dbReference>
<dbReference type="PANTHER" id="PTHR30028">
    <property type="entry name" value="UPF0014 INNER MEMBRANE PROTEIN YBBM-RELATED"/>
    <property type="match status" value="1"/>
</dbReference>
<keyword evidence="5 6" id="KW-0472">Membrane</keyword>
<accession>A0A143HNR6</accession>
<keyword evidence="4 6" id="KW-1133">Transmembrane helix</keyword>
<keyword evidence="3 6" id="KW-0812">Transmembrane</keyword>
<evidence type="ECO:0000313" key="8">
    <source>
        <dbReference type="Proteomes" id="UP000076077"/>
    </source>
</evidence>
<dbReference type="Proteomes" id="UP000076077">
    <property type="component" value="Chromosome"/>
</dbReference>
<evidence type="ECO:0000256" key="1">
    <source>
        <dbReference type="ARBA" id="ARBA00004141"/>
    </source>
</evidence>
<feature type="transmembrane region" description="Helical" evidence="6">
    <location>
        <begin position="191"/>
        <end position="213"/>
    </location>
</feature>
<evidence type="ECO:0000313" key="7">
    <source>
        <dbReference type="EMBL" id="AMX03363.1"/>
    </source>
</evidence>
<dbReference type="GeneID" id="76608947"/>
<evidence type="ECO:0000256" key="6">
    <source>
        <dbReference type="SAM" id="Phobius"/>
    </source>
</evidence>
<keyword evidence="8" id="KW-1185">Reference proteome</keyword>
<dbReference type="InterPro" id="IPR005226">
    <property type="entry name" value="UPF0014_fam"/>
</dbReference>
<dbReference type="RefSeq" id="WP_067155413.1">
    <property type="nucleotide sequence ID" value="NZ_CP014864.1"/>
</dbReference>
<comment type="similarity">
    <text evidence="2">Belongs to the UPF0014 family.</text>
</comment>
<reference evidence="8" key="1">
    <citation type="submission" date="2016-03" db="EMBL/GenBank/DDBJ databases">
        <authorList>
            <person name="Lee Y.-S."/>
            <person name="Choi Y.-L."/>
        </authorList>
    </citation>
    <scope>NUCLEOTIDE SEQUENCE [LARGE SCALE GENOMIC DNA]</scope>
    <source>
        <strain evidence="8">DAU221</strain>
    </source>
</reference>
<gene>
    <name evidence="7" type="ORF">A3224_12925</name>
</gene>
<evidence type="ECO:0000256" key="3">
    <source>
        <dbReference type="ARBA" id="ARBA00022692"/>
    </source>
</evidence>
<feature type="transmembrane region" description="Helical" evidence="6">
    <location>
        <begin position="97"/>
        <end position="118"/>
    </location>
</feature>
<dbReference type="AlphaFoldDB" id="A0A143HNR6"/>
<comment type="subcellular location">
    <subcellularLocation>
        <location evidence="1">Membrane</location>
        <topology evidence="1">Multi-pass membrane protein</topology>
    </subcellularLocation>
</comment>
<dbReference type="STRING" id="252514.A3224_12925"/>
<proteinExistence type="inferred from homology"/>
<feature type="transmembrane region" description="Helical" evidence="6">
    <location>
        <begin position="130"/>
        <end position="148"/>
    </location>
</feature>
<dbReference type="OrthoDB" id="9791807at2"/>
<evidence type="ECO:0000256" key="4">
    <source>
        <dbReference type="ARBA" id="ARBA00022989"/>
    </source>
</evidence>
<feature type="transmembrane region" description="Helical" evidence="6">
    <location>
        <begin position="225"/>
        <end position="246"/>
    </location>
</feature>
<protein>
    <submittedName>
        <fullName evidence="7">ABC transporter permease</fullName>
    </submittedName>
</protein>
<evidence type="ECO:0000256" key="5">
    <source>
        <dbReference type="ARBA" id="ARBA00023136"/>
    </source>
</evidence>
<feature type="transmembrane region" description="Helical" evidence="6">
    <location>
        <begin position="43"/>
        <end position="76"/>
    </location>
</feature>
<organism evidence="7 8">
    <name type="scientific">Microbulbifer thermotolerans</name>
    <dbReference type="NCBI Taxonomy" id="252514"/>
    <lineage>
        <taxon>Bacteria</taxon>
        <taxon>Pseudomonadati</taxon>
        <taxon>Pseudomonadota</taxon>
        <taxon>Gammaproteobacteria</taxon>
        <taxon>Cellvibrionales</taxon>
        <taxon>Microbulbiferaceae</taxon>
        <taxon>Microbulbifer</taxon>
    </lineage>
</organism>
<evidence type="ECO:0000256" key="2">
    <source>
        <dbReference type="ARBA" id="ARBA00005268"/>
    </source>
</evidence>
<sequence>MNAIALSWWQLALASCLVMALAACTFAAHLGVGKSLLIAALRTAIQLALIGLVLEALFAVGSLFWVALMGLAMLLLAGREVVARQKYRLRGGWSFAIGTLSMFISAFSVTVLTLVAVIGPEPWYQPQYAIPLLGMLLGNTMTGVALGLDRLTESARRSRNIIENRLMLGETWSEACGDFRREAMRAGLMPIINAMAAAGIVSLPGMMTGQILAGSPPALAVKYQILIMFTIAAGTGFGTFAAVALCSRRLFDRRERLRVDRLTTAGRDRLFT</sequence>